<dbReference type="PROSITE" id="PS50005">
    <property type="entry name" value="TPR"/>
    <property type="match status" value="1"/>
</dbReference>
<dbReference type="Gene3D" id="1.25.40.10">
    <property type="entry name" value="Tetratricopeptide repeat domain"/>
    <property type="match status" value="2"/>
</dbReference>
<organism evidence="4 5">
    <name type="scientific">Microbacter margulisiae</name>
    <dbReference type="NCBI Taxonomy" id="1350067"/>
    <lineage>
        <taxon>Bacteria</taxon>
        <taxon>Pseudomonadati</taxon>
        <taxon>Bacteroidota</taxon>
        <taxon>Bacteroidia</taxon>
        <taxon>Bacteroidales</taxon>
        <taxon>Porphyromonadaceae</taxon>
        <taxon>Microbacter</taxon>
    </lineage>
</organism>
<dbReference type="Gene3D" id="3.30.565.10">
    <property type="entry name" value="Histidine kinase-like ATPase, C-terminal domain"/>
    <property type="match status" value="1"/>
</dbReference>
<gene>
    <name evidence="4" type="ORF">FHX64_002044</name>
</gene>
<dbReference type="EMBL" id="JACHYB010000002">
    <property type="protein sequence ID" value="MBB3187846.1"/>
    <property type="molecule type" value="Genomic_DNA"/>
</dbReference>
<dbReference type="InterPro" id="IPR019734">
    <property type="entry name" value="TPR_rpt"/>
</dbReference>
<evidence type="ECO:0000259" key="3">
    <source>
        <dbReference type="Pfam" id="PF06580"/>
    </source>
</evidence>
<keyword evidence="5" id="KW-1185">Reference proteome</keyword>
<dbReference type="InterPro" id="IPR050640">
    <property type="entry name" value="Bact_2-comp_sensor_kinase"/>
</dbReference>
<dbReference type="Pfam" id="PF06580">
    <property type="entry name" value="His_kinase"/>
    <property type="match status" value="1"/>
</dbReference>
<feature type="repeat" description="TPR" evidence="1">
    <location>
        <begin position="152"/>
        <end position="185"/>
    </location>
</feature>
<feature type="transmembrane region" description="Helical" evidence="2">
    <location>
        <begin position="428"/>
        <end position="448"/>
    </location>
</feature>
<accession>A0A7W5DS14</accession>
<dbReference type="SUPFAM" id="SSF55874">
    <property type="entry name" value="ATPase domain of HSP90 chaperone/DNA topoisomerase II/histidine kinase"/>
    <property type="match status" value="1"/>
</dbReference>
<dbReference type="GO" id="GO:0016020">
    <property type="term" value="C:membrane"/>
    <property type="evidence" value="ECO:0007669"/>
    <property type="project" value="InterPro"/>
</dbReference>
<dbReference type="SUPFAM" id="SSF48452">
    <property type="entry name" value="TPR-like"/>
    <property type="match status" value="2"/>
</dbReference>
<reference evidence="4 5" key="1">
    <citation type="submission" date="2020-08" db="EMBL/GenBank/DDBJ databases">
        <title>Genomic Encyclopedia of Type Strains, Phase IV (KMG-IV): sequencing the most valuable type-strain genomes for metagenomic binning, comparative biology and taxonomic classification.</title>
        <authorList>
            <person name="Goeker M."/>
        </authorList>
    </citation>
    <scope>NUCLEOTIDE SEQUENCE [LARGE SCALE GENOMIC DNA]</scope>
    <source>
        <strain evidence="4 5">DSM 27471</strain>
    </source>
</reference>
<dbReference type="PANTHER" id="PTHR34220:SF7">
    <property type="entry name" value="SENSOR HISTIDINE KINASE YPDA"/>
    <property type="match status" value="1"/>
</dbReference>
<proteinExistence type="predicted"/>
<evidence type="ECO:0000256" key="2">
    <source>
        <dbReference type="SAM" id="Phobius"/>
    </source>
</evidence>
<keyword evidence="2" id="KW-0812">Transmembrane</keyword>
<comment type="caution">
    <text evidence="4">The sequence shown here is derived from an EMBL/GenBank/DDBJ whole genome shotgun (WGS) entry which is preliminary data.</text>
</comment>
<dbReference type="RefSeq" id="WP_183413663.1">
    <property type="nucleotide sequence ID" value="NZ_JACHYB010000002.1"/>
</dbReference>
<dbReference type="PANTHER" id="PTHR34220">
    <property type="entry name" value="SENSOR HISTIDINE KINASE YPDA"/>
    <property type="match status" value="1"/>
</dbReference>
<dbReference type="InterPro" id="IPR036890">
    <property type="entry name" value="HATPase_C_sf"/>
</dbReference>
<keyword evidence="2" id="KW-0472">Membrane</keyword>
<dbReference type="SMART" id="SM00028">
    <property type="entry name" value="TPR"/>
    <property type="match status" value="3"/>
</dbReference>
<evidence type="ECO:0000256" key="1">
    <source>
        <dbReference type="PROSITE-ProRule" id="PRU00339"/>
    </source>
</evidence>
<dbReference type="AlphaFoldDB" id="A0A7W5DS14"/>
<protein>
    <submittedName>
        <fullName evidence="4">Tetratricopeptide (TPR) repeat protein</fullName>
    </submittedName>
</protein>
<dbReference type="InterPro" id="IPR011990">
    <property type="entry name" value="TPR-like_helical_dom_sf"/>
</dbReference>
<sequence>MKFLYIGLLILVFEVFSCTHPIRRETTDYSHIDSLVTQTTDSLDSNPSFVAARLRMALHNTQDSASFYKLYVVYIDYYLRVFSLDTASMMAKRLLRYANEKPLSFARLEYKSEAYNALGNCQSINANLDSALVCYRLAYKYAMLDSSKVKVPDIAVNLGDMYTRKGNFVEGISFYRRALYVSDSLHMLDRMGFPIYFGLAQAYFSGLRNFTLADTYFNLARKYYDNRTLFEKFVFCNNRGNFCYYRQQYRKALPWFLKAKALVEPDHILFDLNLCNANLGDIYLKLSKLDSASYYENKAYAYFRPLNNITLLYYIATVQAGIALKRGHAAEASQWLKQYPAPQSTEPDLLSLRNKCWEDYYVMIGNYKQAFAYQTQNMLLNDSVRAQEVNSRIAEIELRFRQDSAILQREYYIHSQKEQIKALRLTNYIWILLSIIIVAVAALFYFYTKKKKDLQRIRHQEQITRLRLQNIRNRVSPHFTFNVLNREISTEEDKQKHQSLFSLVSLLRQSLAMTEQVSVSLAEEIGFVKAYIALEKHRLGEDFATTWHIDDQLDMDQLRLPSMMVQIPVENAIKHALTPKPGKKLLSISITRHKEGALIVIQDNGAGYYPGQQRTNDSTGTGLKVLYQTIQLLNAKNREKIVFSVMNIPADAGTGTKVEIYIPEHYVFE</sequence>
<dbReference type="Proteomes" id="UP000544222">
    <property type="component" value="Unassembled WGS sequence"/>
</dbReference>
<dbReference type="InterPro" id="IPR010559">
    <property type="entry name" value="Sig_transdc_His_kin_internal"/>
</dbReference>
<evidence type="ECO:0000313" key="5">
    <source>
        <dbReference type="Proteomes" id="UP000544222"/>
    </source>
</evidence>
<keyword evidence="1" id="KW-0802">TPR repeat</keyword>
<feature type="domain" description="Signal transduction histidine kinase internal region" evidence="3">
    <location>
        <begin position="467"/>
        <end position="542"/>
    </location>
</feature>
<dbReference type="GO" id="GO:0000155">
    <property type="term" value="F:phosphorelay sensor kinase activity"/>
    <property type="evidence" value="ECO:0007669"/>
    <property type="project" value="InterPro"/>
</dbReference>
<keyword evidence="2" id="KW-1133">Transmembrane helix</keyword>
<evidence type="ECO:0000313" key="4">
    <source>
        <dbReference type="EMBL" id="MBB3187846.1"/>
    </source>
</evidence>
<name>A0A7W5DS14_9PORP</name>